<dbReference type="SUPFAM" id="SSF48452">
    <property type="entry name" value="TPR-like"/>
    <property type="match status" value="1"/>
</dbReference>
<name>A0A2N5RTP3_9BASI</name>
<gene>
    <name evidence="2" type="ORF">PCASD_26746</name>
</gene>
<dbReference type="Gene3D" id="2.40.50.140">
    <property type="entry name" value="Nucleic acid-binding proteins"/>
    <property type="match status" value="1"/>
</dbReference>
<evidence type="ECO:0000313" key="3">
    <source>
        <dbReference type="Proteomes" id="UP000235392"/>
    </source>
</evidence>
<dbReference type="InterPro" id="IPR045209">
    <property type="entry name" value="Rrp5"/>
</dbReference>
<protein>
    <recommendedName>
        <fullName evidence="4">Suppressor of forked domain-containing protein</fullName>
    </recommendedName>
</protein>
<proteinExistence type="predicted"/>
<dbReference type="GO" id="GO:0006364">
    <property type="term" value="P:rRNA processing"/>
    <property type="evidence" value="ECO:0007669"/>
    <property type="project" value="InterPro"/>
</dbReference>
<accession>A0A2N5RTP3</accession>
<organism evidence="2 3">
    <name type="scientific">Puccinia coronata f. sp. avenae</name>
    <dbReference type="NCBI Taxonomy" id="200324"/>
    <lineage>
        <taxon>Eukaryota</taxon>
        <taxon>Fungi</taxon>
        <taxon>Dikarya</taxon>
        <taxon>Basidiomycota</taxon>
        <taxon>Pucciniomycotina</taxon>
        <taxon>Pucciniomycetes</taxon>
        <taxon>Pucciniales</taxon>
        <taxon>Pucciniaceae</taxon>
        <taxon>Puccinia</taxon>
    </lineage>
</organism>
<comment type="caution">
    <text evidence="2">The sequence shown here is derived from an EMBL/GenBank/DDBJ whole genome shotgun (WGS) entry which is preliminary data.</text>
</comment>
<evidence type="ECO:0008006" key="4">
    <source>
        <dbReference type="Google" id="ProtNLM"/>
    </source>
</evidence>
<reference evidence="2 3" key="1">
    <citation type="submission" date="2017-11" db="EMBL/GenBank/DDBJ databases">
        <title>De novo assembly and phasing of dikaryotic genomes from two isolates of Puccinia coronata f. sp. avenae, the causal agent of oat crown rust.</title>
        <authorList>
            <person name="Miller M.E."/>
            <person name="Zhang Y."/>
            <person name="Omidvar V."/>
            <person name="Sperschneider J."/>
            <person name="Schwessinger B."/>
            <person name="Raley C."/>
            <person name="Palmer J.M."/>
            <person name="Garnica D."/>
            <person name="Upadhyaya N."/>
            <person name="Rathjen J."/>
            <person name="Taylor J.M."/>
            <person name="Park R.F."/>
            <person name="Dodds P.N."/>
            <person name="Hirsch C.D."/>
            <person name="Kianian S.F."/>
            <person name="Figueroa M."/>
        </authorList>
    </citation>
    <scope>NUCLEOTIDE SEQUENCE [LARGE SCALE GENOMIC DNA]</scope>
    <source>
        <strain evidence="2">12SD80</strain>
    </source>
</reference>
<dbReference type="GO" id="GO:0003723">
    <property type="term" value="F:RNA binding"/>
    <property type="evidence" value="ECO:0007669"/>
    <property type="project" value="TreeGrafter"/>
</dbReference>
<feature type="compositionally biased region" description="Acidic residues" evidence="1">
    <location>
        <begin position="62"/>
        <end position="75"/>
    </location>
</feature>
<dbReference type="InterPro" id="IPR012340">
    <property type="entry name" value="NA-bd_OB-fold"/>
</dbReference>
<dbReference type="PANTHER" id="PTHR23270">
    <property type="entry name" value="PROGRAMMED CELL DEATH PROTEIN 11 PRE-RRNA PROCESSING PROTEIN RRP5"/>
    <property type="match status" value="1"/>
</dbReference>
<feature type="region of interest" description="Disordered" evidence="1">
    <location>
        <begin position="55"/>
        <end position="160"/>
    </location>
</feature>
<dbReference type="AlphaFoldDB" id="A0A2N5RTP3"/>
<feature type="non-terminal residue" evidence="2">
    <location>
        <position position="241"/>
    </location>
</feature>
<dbReference type="GO" id="GO:0032040">
    <property type="term" value="C:small-subunit processome"/>
    <property type="evidence" value="ECO:0007669"/>
    <property type="project" value="TreeGrafter"/>
</dbReference>
<dbReference type="Proteomes" id="UP000235392">
    <property type="component" value="Unassembled WGS sequence"/>
</dbReference>
<sequence>MISTKVNKIASYGMFLAIPQSTKISGLCHISQIYDSKEEFEKHKDDWSDAYNVIEITSNRSDDEDTDDDDDDDDDASNRKHSLPGKSQVDIPNGRTKPPTANIDFAEPSLPLSTGFNWDTKRSAAGQSNKMTETDDEASTDTDDSSEEESATTRPTEHQSVNELEKLLVKSPNSSRLWNRLIFHYIQKADIPQARQTARRALEAIHYREEAEKWKVWISLLDLENTYGTPEQFSQTFNEAS</sequence>
<dbReference type="EMBL" id="PGCI01001602">
    <property type="protein sequence ID" value="PLW04366.1"/>
    <property type="molecule type" value="Genomic_DNA"/>
</dbReference>
<evidence type="ECO:0000256" key="1">
    <source>
        <dbReference type="SAM" id="MobiDB-lite"/>
    </source>
</evidence>
<dbReference type="PANTHER" id="PTHR23270:SF10">
    <property type="entry name" value="PROTEIN RRP5 HOMOLOG"/>
    <property type="match status" value="1"/>
</dbReference>
<dbReference type="Gene3D" id="1.25.40.10">
    <property type="entry name" value="Tetratricopeptide repeat domain"/>
    <property type="match status" value="1"/>
</dbReference>
<evidence type="ECO:0000313" key="2">
    <source>
        <dbReference type="EMBL" id="PLW04366.1"/>
    </source>
</evidence>
<dbReference type="InterPro" id="IPR011990">
    <property type="entry name" value="TPR-like_helical_dom_sf"/>
</dbReference>
<feature type="compositionally biased region" description="Acidic residues" evidence="1">
    <location>
        <begin position="134"/>
        <end position="150"/>
    </location>
</feature>